<dbReference type="PANTHER" id="PTHR31157:SF1">
    <property type="entry name" value="SCP DOMAIN-CONTAINING PROTEIN"/>
    <property type="match status" value="1"/>
</dbReference>
<proteinExistence type="predicted"/>
<comment type="caution">
    <text evidence="2">The sequence shown here is derived from an EMBL/GenBank/DDBJ whole genome shotgun (WGS) entry which is preliminary data.</text>
</comment>
<sequence length="177" mass="18732">MHDPQRSLFQGERRSNAARKGISMRIVAFCALVALALVGCAVQPSLTGKYTVLSISTTDAGAAAKIISAYRVSKGLSPVTVDHTLNKAAEHQARTVAAAGALSHGDFNGRMKEFGIMGYAAENLTAGSSTVDAAVVRWKNSPPHNDNLLMPQARKIGLARADANGAYNHYWALVLGQ</sequence>
<organism evidence="2 3">
    <name type="scientific">Microvirga terricola</name>
    <dbReference type="NCBI Taxonomy" id="2719797"/>
    <lineage>
        <taxon>Bacteria</taxon>
        <taxon>Pseudomonadati</taxon>
        <taxon>Pseudomonadota</taxon>
        <taxon>Alphaproteobacteria</taxon>
        <taxon>Hyphomicrobiales</taxon>
        <taxon>Methylobacteriaceae</taxon>
        <taxon>Microvirga</taxon>
    </lineage>
</organism>
<keyword evidence="3" id="KW-1185">Reference proteome</keyword>
<dbReference type="InterPro" id="IPR035940">
    <property type="entry name" value="CAP_sf"/>
</dbReference>
<dbReference type="CDD" id="cd05379">
    <property type="entry name" value="CAP_bacterial"/>
    <property type="match status" value="1"/>
</dbReference>
<evidence type="ECO:0000313" key="2">
    <source>
        <dbReference type="EMBL" id="NIX75813.1"/>
    </source>
</evidence>
<gene>
    <name evidence="2" type="ORF">HB375_04180</name>
</gene>
<name>A0ABX0V8B1_9HYPH</name>
<reference evidence="2 3" key="1">
    <citation type="submission" date="2020-03" db="EMBL/GenBank/DDBJ databases">
        <title>The genome sequence of Microvirga sp. c23x22.</title>
        <authorList>
            <person name="Zhang X."/>
        </authorList>
    </citation>
    <scope>NUCLEOTIDE SEQUENCE [LARGE SCALE GENOMIC DNA]</scope>
    <source>
        <strain evidence="3">c23x22</strain>
    </source>
</reference>
<dbReference type="InterPro" id="IPR014044">
    <property type="entry name" value="CAP_dom"/>
</dbReference>
<evidence type="ECO:0000313" key="3">
    <source>
        <dbReference type="Proteomes" id="UP000707352"/>
    </source>
</evidence>
<dbReference type="Pfam" id="PF00188">
    <property type="entry name" value="CAP"/>
    <property type="match status" value="1"/>
</dbReference>
<accession>A0ABX0V8B1</accession>
<dbReference type="PANTHER" id="PTHR31157">
    <property type="entry name" value="SCP DOMAIN-CONTAINING PROTEIN"/>
    <property type="match status" value="1"/>
</dbReference>
<protein>
    <submittedName>
        <fullName evidence="2">CAP domain-containing protein</fullName>
    </submittedName>
</protein>
<dbReference type="Gene3D" id="3.40.33.10">
    <property type="entry name" value="CAP"/>
    <property type="match status" value="1"/>
</dbReference>
<feature type="domain" description="SCP" evidence="1">
    <location>
        <begin position="68"/>
        <end position="172"/>
    </location>
</feature>
<evidence type="ECO:0000259" key="1">
    <source>
        <dbReference type="Pfam" id="PF00188"/>
    </source>
</evidence>
<dbReference type="EMBL" id="JAATJS010000001">
    <property type="protein sequence ID" value="NIX75813.1"/>
    <property type="molecule type" value="Genomic_DNA"/>
</dbReference>
<dbReference type="SUPFAM" id="SSF55797">
    <property type="entry name" value="PR-1-like"/>
    <property type="match status" value="1"/>
</dbReference>
<dbReference type="Proteomes" id="UP000707352">
    <property type="component" value="Unassembled WGS sequence"/>
</dbReference>